<feature type="compositionally biased region" description="Polar residues" evidence="1">
    <location>
        <begin position="24"/>
        <end position="34"/>
    </location>
</feature>
<dbReference type="AlphaFoldDB" id="A0A7G9Y930"/>
<gene>
    <name evidence="3" type="ORF">DEBIBGEE_00007</name>
    <name evidence="2" type="ORF">FLBAJJLG_00007</name>
</gene>
<evidence type="ECO:0000313" key="3">
    <source>
        <dbReference type="EMBL" id="QNO44514.1"/>
    </source>
</evidence>
<feature type="region of interest" description="Disordered" evidence="1">
    <location>
        <begin position="11"/>
        <end position="34"/>
    </location>
</feature>
<reference evidence="3" key="1">
    <citation type="submission" date="2020-06" db="EMBL/GenBank/DDBJ databases">
        <title>Unique genomic features of the anaerobic methanotrophic archaea.</title>
        <authorList>
            <person name="Chadwick G.L."/>
            <person name="Skennerton C.T."/>
            <person name="Laso-Perez R."/>
            <person name="Leu A.O."/>
            <person name="Speth D.R."/>
            <person name="Yu H."/>
            <person name="Morgan-Lang C."/>
            <person name="Hatzenpichler R."/>
            <person name="Goudeau D."/>
            <person name="Malmstrom R."/>
            <person name="Brazelton W.J."/>
            <person name="Woyke T."/>
            <person name="Hallam S.J."/>
            <person name="Tyson G.W."/>
            <person name="Wegener G."/>
            <person name="Boetius A."/>
            <person name="Orphan V."/>
        </authorList>
    </citation>
    <scope>NUCLEOTIDE SEQUENCE</scope>
</reference>
<dbReference type="EMBL" id="MT630943">
    <property type="protein sequence ID" value="QNO44267.1"/>
    <property type="molecule type" value="Genomic_DNA"/>
</dbReference>
<accession>A0A7G9Y930</accession>
<protein>
    <submittedName>
        <fullName evidence="3">Uncharacterized protein</fullName>
    </submittedName>
</protein>
<sequence length="34" mass="3443">MPNAEVSIHVEHTGENAWVGSTDGLATSTGTGSE</sequence>
<dbReference type="EMBL" id="MT630978">
    <property type="protein sequence ID" value="QNO44514.1"/>
    <property type="molecule type" value="Genomic_DNA"/>
</dbReference>
<evidence type="ECO:0000313" key="2">
    <source>
        <dbReference type="EMBL" id="QNO44267.1"/>
    </source>
</evidence>
<organism evidence="3">
    <name type="scientific">Candidatus Methanogaster sp. ANME-2c ERB4</name>
    <dbReference type="NCBI Taxonomy" id="2759911"/>
    <lineage>
        <taxon>Archaea</taxon>
        <taxon>Methanobacteriati</taxon>
        <taxon>Methanobacteriota</taxon>
        <taxon>Stenosarchaea group</taxon>
        <taxon>Methanomicrobia</taxon>
        <taxon>Methanosarcinales</taxon>
        <taxon>ANME-2 cluster</taxon>
        <taxon>Candidatus Methanogasteraceae</taxon>
        <taxon>Candidatus Methanogaster</taxon>
    </lineage>
</organism>
<evidence type="ECO:0000256" key="1">
    <source>
        <dbReference type="SAM" id="MobiDB-lite"/>
    </source>
</evidence>
<name>A0A7G9Y930_9EURY</name>
<proteinExistence type="predicted"/>